<dbReference type="WBParaSite" id="ALUE_0000465001-mRNA-1">
    <property type="protein sequence ID" value="ALUE_0000465001-mRNA-1"/>
    <property type="gene ID" value="ALUE_0000465001"/>
</dbReference>
<protein>
    <submittedName>
        <fullName evidence="2">Microtubule-associated protein Jupiter</fullName>
    </submittedName>
</protein>
<accession>A0A0M3HR13</accession>
<dbReference type="Proteomes" id="UP000036681">
    <property type="component" value="Unplaced"/>
</dbReference>
<sequence length="218" mass="23276">MSVAEAAGATKVPHVHSIMVVYIAVSGTQARARIMPPCPSNIQSLLGHENSRELRYYNGAFRRGTPRPINPFSGDEWVTDGGVMEIDADQGNGGPKHSSSSPHVKHAVVSTIRRTAQGRNKGSLPEGTPSLSQIGSDDSQAIRLQPQSSVPIKKGFLGRFSLRNRSKKVTAGTSGNNIGHKSESIMSSETVKFKSVSVMLEDISVTNCIVYDGFGGVD</sequence>
<proteinExistence type="predicted"/>
<name>A0A0M3HR13_ASCLU</name>
<reference evidence="2" key="1">
    <citation type="submission" date="2017-02" db="UniProtKB">
        <authorList>
            <consortium name="WormBaseParasite"/>
        </authorList>
    </citation>
    <scope>IDENTIFICATION</scope>
</reference>
<organism evidence="1 2">
    <name type="scientific">Ascaris lumbricoides</name>
    <name type="common">Giant roundworm</name>
    <dbReference type="NCBI Taxonomy" id="6252"/>
    <lineage>
        <taxon>Eukaryota</taxon>
        <taxon>Metazoa</taxon>
        <taxon>Ecdysozoa</taxon>
        <taxon>Nematoda</taxon>
        <taxon>Chromadorea</taxon>
        <taxon>Rhabditida</taxon>
        <taxon>Spirurina</taxon>
        <taxon>Ascaridomorpha</taxon>
        <taxon>Ascaridoidea</taxon>
        <taxon>Ascarididae</taxon>
        <taxon>Ascaris</taxon>
    </lineage>
</organism>
<dbReference type="AlphaFoldDB" id="A0A0M3HR13"/>
<evidence type="ECO:0000313" key="2">
    <source>
        <dbReference type="WBParaSite" id="ALUE_0000465001-mRNA-1"/>
    </source>
</evidence>
<evidence type="ECO:0000313" key="1">
    <source>
        <dbReference type="Proteomes" id="UP000036681"/>
    </source>
</evidence>
<keyword evidence="1" id="KW-1185">Reference proteome</keyword>